<dbReference type="InterPro" id="IPR002550">
    <property type="entry name" value="CNNM"/>
</dbReference>
<gene>
    <name evidence="13" type="ORF">GCM10011349_02770</name>
</gene>
<evidence type="ECO:0000256" key="1">
    <source>
        <dbReference type="ARBA" id="ARBA00004141"/>
    </source>
</evidence>
<organism evidence="13 14">
    <name type="scientific">Novosphingobium indicum</name>
    <dbReference type="NCBI Taxonomy" id="462949"/>
    <lineage>
        <taxon>Bacteria</taxon>
        <taxon>Pseudomonadati</taxon>
        <taxon>Pseudomonadota</taxon>
        <taxon>Alphaproteobacteria</taxon>
        <taxon>Sphingomonadales</taxon>
        <taxon>Sphingomonadaceae</taxon>
        <taxon>Novosphingobium</taxon>
    </lineage>
</organism>
<dbReference type="InterPro" id="IPR016169">
    <property type="entry name" value="FAD-bd_PCMH_sub2"/>
</dbReference>
<name>A0ABQ2J792_9SPHN</name>
<dbReference type="EMBL" id="BMLK01000001">
    <property type="protein sequence ID" value="GGN41124.1"/>
    <property type="molecule type" value="Genomic_DNA"/>
</dbReference>
<dbReference type="SUPFAM" id="SSF56176">
    <property type="entry name" value="FAD-binding/transporter-associated domain-like"/>
    <property type="match status" value="1"/>
</dbReference>
<dbReference type="PROSITE" id="PS51371">
    <property type="entry name" value="CBS"/>
    <property type="match status" value="2"/>
</dbReference>
<feature type="transmembrane region" description="Helical" evidence="10">
    <location>
        <begin position="137"/>
        <end position="159"/>
    </location>
</feature>
<keyword evidence="5 9" id="KW-1133">Transmembrane helix</keyword>
<evidence type="ECO:0000313" key="14">
    <source>
        <dbReference type="Proteomes" id="UP000605099"/>
    </source>
</evidence>
<evidence type="ECO:0000256" key="3">
    <source>
        <dbReference type="ARBA" id="ARBA00022692"/>
    </source>
</evidence>
<dbReference type="InterPro" id="IPR005170">
    <property type="entry name" value="Transptr-assoc_dom"/>
</dbReference>
<comment type="subcellular location">
    <subcellularLocation>
        <location evidence="1">Membrane</location>
        <topology evidence="1">Multi-pass membrane protein</topology>
    </subcellularLocation>
</comment>
<dbReference type="SMART" id="SM01091">
    <property type="entry name" value="CorC_HlyC"/>
    <property type="match status" value="1"/>
</dbReference>
<dbReference type="Gene3D" id="3.10.580.10">
    <property type="entry name" value="CBS-domain"/>
    <property type="match status" value="1"/>
</dbReference>
<dbReference type="SUPFAM" id="SSF54631">
    <property type="entry name" value="CBS-domain pair"/>
    <property type="match status" value="1"/>
</dbReference>
<dbReference type="Pfam" id="PF00571">
    <property type="entry name" value="CBS"/>
    <property type="match status" value="1"/>
</dbReference>
<comment type="caution">
    <text evidence="13">The sequence shown here is derived from an EMBL/GenBank/DDBJ whole genome shotgun (WGS) entry which is preliminary data.</text>
</comment>
<dbReference type="InterPro" id="IPR046342">
    <property type="entry name" value="CBS_dom_sf"/>
</dbReference>
<feature type="transmembrane region" description="Helical" evidence="10">
    <location>
        <begin position="101"/>
        <end position="125"/>
    </location>
</feature>
<keyword evidence="13" id="KW-0238">DNA-binding</keyword>
<feature type="domain" description="CBS" evidence="11">
    <location>
        <begin position="221"/>
        <end position="281"/>
    </location>
</feature>
<dbReference type="CDD" id="cd04590">
    <property type="entry name" value="CBS_pair_CorC_HlyC_assoc"/>
    <property type="match status" value="1"/>
</dbReference>
<keyword evidence="4" id="KW-0677">Repeat</keyword>
<keyword evidence="6 8" id="KW-0129">CBS domain</keyword>
<dbReference type="Gene3D" id="3.30.465.10">
    <property type="match status" value="1"/>
</dbReference>
<evidence type="ECO:0000313" key="13">
    <source>
        <dbReference type="EMBL" id="GGN41124.1"/>
    </source>
</evidence>
<dbReference type="GO" id="GO:0003677">
    <property type="term" value="F:DNA binding"/>
    <property type="evidence" value="ECO:0007669"/>
    <property type="project" value="UniProtKB-KW"/>
</dbReference>
<evidence type="ECO:0000256" key="2">
    <source>
        <dbReference type="ARBA" id="ARBA00006446"/>
    </source>
</evidence>
<dbReference type="InterPro" id="IPR036318">
    <property type="entry name" value="FAD-bd_PCMH-like_sf"/>
</dbReference>
<keyword evidence="14" id="KW-1185">Reference proteome</keyword>
<feature type="transmembrane region" description="Helical" evidence="10">
    <location>
        <begin position="61"/>
        <end position="81"/>
    </location>
</feature>
<evidence type="ECO:0000256" key="4">
    <source>
        <dbReference type="ARBA" id="ARBA00022737"/>
    </source>
</evidence>
<evidence type="ECO:0000256" key="9">
    <source>
        <dbReference type="PROSITE-ProRule" id="PRU01193"/>
    </source>
</evidence>
<evidence type="ECO:0000256" key="7">
    <source>
        <dbReference type="ARBA" id="ARBA00023136"/>
    </source>
</evidence>
<evidence type="ECO:0000256" key="10">
    <source>
        <dbReference type="SAM" id="Phobius"/>
    </source>
</evidence>
<evidence type="ECO:0000256" key="8">
    <source>
        <dbReference type="PROSITE-ProRule" id="PRU00703"/>
    </source>
</evidence>
<keyword evidence="3 9" id="KW-0812">Transmembrane</keyword>
<dbReference type="PANTHER" id="PTHR22777:SF17">
    <property type="entry name" value="UPF0053 PROTEIN SLL0260"/>
    <property type="match status" value="1"/>
</dbReference>
<feature type="domain" description="CBS" evidence="11">
    <location>
        <begin position="286"/>
        <end position="346"/>
    </location>
</feature>
<dbReference type="InterPro" id="IPR000644">
    <property type="entry name" value="CBS_dom"/>
</dbReference>
<feature type="transmembrane region" description="Helical" evidence="10">
    <location>
        <begin position="6"/>
        <end position="30"/>
    </location>
</feature>
<evidence type="ECO:0000259" key="12">
    <source>
        <dbReference type="PROSITE" id="PS51846"/>
    </source>
</evidence>
<dbReference type="PANTHER" id="PTHR22777">
    <property type="entry name" value="HEMOLYSIN-RELATED"/>
    <property type="match status" value="1"/>
</dbReference>
<evidence type="ECO:0000259" key="11">
    <source>
        <dbReference type="PROSITE" id="PS51371"/>
    </source>
</evidence>
<dbReference type="Proteomes" id="UP000605099">
    <property type="component" value="Unassembled WGS sequence"/>
</dbReference>
<reference evidence="14" key="1">
    <citation type="journal article" date="2019" name="Int. J. Syst. Evol. Microbiol.">
        <title>The Global Catalogue of Microorganisms (GCM) 10K type strain sequencing project: providing services to taxonomists for standard genome sequencing and annotation.</title>
        <authorList>
            <consortium name="The Broad Institute Genomics Platform"/>
            <consortium name="The Broad Institute Genome Sequencing Center for Infectious Disease"/>
            <person name="Wu L."/>
            <person name="Ma J."/>
        </authorList>
    </citation>
    <scope>NUCLEOTIDE SEQUENCE [LARGE SCALE GENOMIC DNA]</scope>
    <source>
        <strain evidence="14">CGMCC 1.6784</strain>
    </source>
</reference>
<comment type="similarity">
    <text evidence="2">Belongs to the UPF0053 family. Hemolysin C subfamily.</text>
</comment>
<proteinExistence type="inferred from homology"/>
<sequence length="447" mass="48138">MTPFPWTDLLIIAGLILLNGLFSMSELAIVSARSARLQVSAEKGSGAAKTALELAADPGKFLSTVQIGITLIGIVAGAYSGASLGEPVGERVKMLGVPEGIASQTGFALVIIATTYGSLVIGELVPKQLALRMAEPVAILMARPMLWMARLMAPFVWLLDKSSGVILRLFSIRGSGQERLTAEELHMIFAEATRSGVIEEEERAMMTGVMRLADRPVRELMTPRNQIDWIDIDADEAGLRAKIEASPHSLLPVADEDSPDNVVGILRVKEVLAALVAGREVDIRTMMKKAEVIPDQLDSMDALRKLQTAEVAMAVVHDEYGHLEGLVTPSDVLAALAGSFVSHQDEGDEPMVVERENGSLLISGSMPADAMADRLQVTLPEDREFATVAGYVMAVLKKVPKEGDAFTEYGWRFEVVDMDGLRIDKVLVELVEFAAEVEEGDGVSGDS</sequence>
<accession>A0ABQ2J792</accession>
<dbReference type="Pfam" id="PF01595">
    <property type="entry name" value="CNNM"/>
    <property type="match status" value="1"/>
</dbReference>
<dbReference type="RefSeq" id="WP_188817478.1">
    <property type="nucleotide sequence ID" value="NZ_BMLK01000001.1"/>
</dbReference>
<keyword evidence="7 9" id="KW-0472">Membrane</keyword>
<protein>
    <submittedName>
        <fullName evidence="13">DNA-binding protein</fullName>
    </submittedName>
</protein>
<feature type="domain" description="CNNM transmembrane" evidence="12">
    <location>
        <begin position="1"/>
        <end position="202"/>
    </location>
</feature>
<dbReference type="Pfam" id="PF03471">
    <property type="entry name" value="CorC_HlyC"/>
    <property type="match status" value="1"/>
</dbReference>
<evidence type="ECO:0000256" key="6">
    <source>
        <dbReference type="ARBA" id="ARBA00023122"/>
    </source>
</evidence>
<dbReference type="InterPro" id="IPR044751">
    <property type="entry name" value="Ion_transp-like_CBS"/>
</dbReference>
<evidence type="ECO:0000256" key="5">
    <source>
        <dbReference type="ARBA" id="ARBA00022989"/>
    </source>
</evidence>
<dbReference type="PROSITE" id="PS51846">
    <property type="entry name" value="CNNM"/>
    <property type="match status" value="1"/>
</dbReference>